<reference evidence="8" key="1">
    <citation type="submission" date="2025-08" db="UniProtKB">
        <authorList>
            <consortium name="RefSeq"/>
        </authorList>
    </citation>
    <scope>IDENTIFICATION</scope>
</reference>
<name>A0ABM1LF30_GEKJA</name>
<dbReference type="Proteomes" id="UP000694871">
    <property type="component" value="Unplaced"/>
</dbReference>
<dbReference type="PRINTS" id="PR00463">
    <property type="entry name" value="EP450I"/>
</dbReference>
<dbReference type="InterPro" id="IPR001128">
    <property type="entry name" value="Cyt_P450"/>
</dbReference>
<organism evidence="7 8">
    <name type="scientific">Gekko japonicus</name>
    <name type="common">Schlegel's Japanese gecko</name>
    <dbReference type="NCBI Taxonomy" id="146911"/>
    <lineage>
        <taxon>Eukaryota</taxon>
        <taxon>Metazoa</taxon>
        <taxon>Chordata</taxon>
        <taxon>Craniata</taxon>
        <taxon>Vertebrata</taxon>
        <taxon>Euteleostomi</taxon>
        <taxon>Lepidosauria</taxon>
        <taxon>Squamata</taxon>
        <taxon>Bifurcata</taxon>
        <taxon>Gekkota</taxon>
        <taxon>Gekkonidae</taxon>
        <taxon>Gekkoninae</taxon>
        <taxon>Gekko</taxon>
    </lineage>
</organism>
<dbReference type="Gene3D" id="1.10.630.10">
    <property type="entry name" value="Cytochrome P450"/>
    <property type="match status" value="1"/>
</dbReference>
<keyword evidence="6" id="KW-0503">Monooxygenase</keyword>
<dbReference type="InterPro" id="IPR036396">
    <property type="entry name" value="Cyt_P450_sf"/>
</dbReference>
<feature type="non-terminal residue" evidence="8">
    <location>
        <position position="1"/>
    </location>
</feature>
<keyword evidence="4 6" id="KW-0479">Metal-binding</keyword>
<keyword evidence="6" id="KW-0560">Oxidoreductase</keyword>
<dbReference type="InterPro" id="IPR050182">
    <property type="entry name" value="Cytochrome_P450_fam2"/>
</dbReference>
<dbReference type="RefSeq" id="XP_015284567.1">
    <property type="nucleotide sequence ID" value="XM_015429081.1"/>
</dbReference>
<evidence type="ECO:0000256" key="4">
    <source>
        <dbReference type="ARBA" id="ARBA00022723"/>
    </source>
</evidence>
<comment type="similarity">
    <text evidence="2 6">Belongs to the cytochrome P450 family.</text>
</comment>
<keyword evidence="3 6" id="KW-0349">Heme</keyword>
<evidence type="ECO:0000256" key="5">
    <source>
        <dbReference type="ARBA" id="ARBA00023004"/>
    </source>
</evidence>
<gene>
    <name evidence="8" type="primary">LOC107125641</name>
</gene>
<dbReference type="PANTHER" id="PTHR24300">
    <property type="entry name" value="CYTOCHROME P450 508A4-RELATED"/>
    <property type="match status" value="1"/>
</dbReference>
<proteinExistence type="inferred from homology"/>
<sequence length="216" mass="24670">TKGQSKQDYDEDNMIQSIFDLFLGGTETSSTTLNWALLYMVAYPDVQAKVQKEIDAVLTPCQTICYEDRKNLPYTNAVIHEVQRFSNIISTGMPRKCIKDTMIRQFPVKKGTVVFPNMASCLYDPKEWDTPRQFNPNHFLDEDGNFICPDAFVPFSLGQRVCLGEHLARTELFVFFSNFLRAFTFQLPDGVKGVNIEPIWGATLQPHHFEICAVAR</sequence>
<dbReference type="PANTHER" id="PTHR24300:SF411">
    <property type="entry name" value="CYTOCHROME P450, FAMILY 2, SUBFAMILY AB, POLYPEPTIDE 4-RELATED"/>
    <property type="match status" value="1"/>
</dbReference>
<evidence type="ECO:0000256" key="1">
    <source>
        <dbReference type="ARBA" id="ARBA00001971"/>
    </source>
</evidence>
<evidence type="ECO:0000256" key="3">
    <source>
        <dbReference type="ARBA" id="ARBA00022617"/>
    </source>
</evidence>
<accession>A0ABM1LF30</accession>
<evidence type="ECO:0000313" key="8">
    <source>
        <dbReference type="RefSeq" id="XP_015284567.1"/>
    </source>
</evidence>
<dbReference type="GeneID" id="107125641"/>
<keyword evidence="5 6" id="KW-0408">Iron</keyword>
<protein>
    <submittedName>
        <fullName evidence="8">Cytochrome P450 2K1-like</fullName>
    </submittedName>
</protein>
<dbReference type="Pfam" id="PF00067">
    <property type="entry name" value="p450"/>
    <property type="match status" value="1"/>
</dbReference>
<keyword evidence="7" id="KW-1185">Reference proteome</keyword>
<comment type="cofactor">
    <cofactor evidence="1">
        <name>heme</name>
        <dbReference type="ChEBI" id="CHEBI:30413"/>
    </cofactor>
</comment>
<evidence type="ECO:0000313" key="7">
    <source>
        <dbReference type="Proteomes" id="UP000694871"/>
    </source>
</evidence>
<evidence type="ECO:0000256" key="6">
    <source>
        <dbReference type="RuleBase" id="RU000461"/>
    </source>
</evidence>
<evidence type="ECO:0000256" key="2">
    <source>
        <dbReference type="ARBA" id="ARBA00010617"/>
    </source>
</evidence>
<dbReference type="PRINTS" id="PR00385">
    <property type="entry name" value="P450"/>
</dbReference>
<dbReference type="InterPro" id="IPR017972">
    <property type="entry name" value="Cyt_P450_CS"/>
</dbReference>
<dbReference type="InterPro" id="IPR002401">
    <property type="entry name" value="Cyt_P450_E_grp-I"/>
</dbReference>
<dbReference type="SUPFAM" id="SSF48264">
    <property type="entry name" value="Cytochrome P450"/>
    <property type="match status" value="1"/>
</dbReference>
<dbReference type="PROSITE" id="PS00086">
    <property type="entry name" value="CYTOCHROME_P450"/>
    <property type="match status" value="1"/>
</dbReference>